<dbReference type="GO" id="GO:0016757">
    <property type="term" value="F:glycosyltransferase activity"/>
    <property type="evidence" value="ECO:0007669"/>
    <property type="project" value="UniProtKB-KW"/>
</dbReference>
<dbReference type="CDD" id="cd00761">
    <property type="entry name" value="Glyco_tranf_GTA_type"/>
    <property type="match status" value="1"/>
</dbReference>
<sequence>MSRSLRKAYNLSPKISIIVPIYNVEPYLHCCIDSILAQSFTDFELILVDDGSTDQCGSICESYKGKDDRVRVIHQNNQGVSAARNRGIEASKGDFIGFVDPDDKIAREMFQQLYSAVSHTTIDMVICPILTINVVKQTRTTSQLWREVNRPLLNETITSDIIPSMLRQHRSYSIYSCNNKLYRRALIRNKNIWFEEGRQHSEDVRFNFRLLPFARSIIFIDSTAYLYFVRPRASLTQSFRTDLFDYIADNRRFNESLCKRYGDIQALKTVRHVFILTSLNFMQDVVRSDLALEKIRAILSTIMEDEEFKKNIADCTVPSPYYKLLKWLCMNKRIELFIKVVKAKATLYSVMGKAG</sequence>
<evidence type="ECO:0000259" key="4">
    <source>
        <dbReference type="Pfam" id="PF00535"/>
    </source>
</evidence>
<dbReference type="PANTHER" id="PTHR22916:SF51">
    <property type="entry name" value="GLYCOSYLTRANSFERASE EPSH-RELATED"/>
    <property type="match status" value="1"/>
</dbReference>
<dbReference type="PANTHER" id="PTHR22916">
    <property type="entry name" value="GLYCOSYLTRANSFERASE"/>
    <property type="match status" value="1"/>
</dbReference>
<accession>A0A8J2VL36</accession>
<reference evidence="5" key="2">
    <citation type="submission" date="2020-09" db="EMBL/GenBank/DDBJ databases">
        <authorList>
            <person name="Sun Q."/>
            <person name="Zhou Y."/>
        </authorList>
    </citation>
    <scope>NUCLEOTIDE SEQUENCE</scope>
    <source>
        <strain evidence="5">CGMCC 1.15371</strain>
    </source>
</reference>
<protein>
    <recommendedName>
        <fullName evidence="4">Glycosyltransferase 2-like domain-containing protein</fullName>
    </recommendedName>
</protein>
<dbReference type="InterPro" id="IPR001173">
    <property type="entry name" value="Glyco_trans_2-like"/>
</dbReference>
<dbReference type="EMBL" id="BMIR01000002">
    <property type="protein sequence ID" value="GGE30547.1"/>
    <property type="molecule type" value="Genomic_DNA"/>
</dbReference>
<reference evidence="5" key="1">
    <citation type="journal article" date="2014" name="Int. J. Syst. Evol. Microbiol.">
        <title>Complete genome sequence of Corynebacterium casei LMG S-19264T (=DSM 44701T), isolated from a smear-ripened cheese.</title>
        <authorList>
            <consortium name="US DOE Joint Genome Institute (JGI-PGF)"/>
            <person name="Walter F."/>
            <person name="Albersmeier A."/>
            <person name="Kalinowski J."/>
            <person name="Ruckert C."/>
        </authorList>
    </citation>
    <scope>NUCLEOTIDE SEQUENCE</scope>
    <source>
        <strain evidence="5">CGMCC 1.15371</strain>
    </source>
</reference>
<evidence type="ECO:0000313" key="5">
    <source>
        <dbReference type="EMBL" id="GGE30547.1"/>
    </source>
</evidence>
<keyword evidence="2" id="KW-0328">Glycosyltransferase</keyword>
<proteinExistence type="inferred from homology"/>
<name>A0A8J2VL36_9BACL</name>
<evidence type="ECO:0000256" key="3">
    <source>
        <dbReference type="ARBA" id="ARBA00022679"/>
    </source>
</evidence>
<keyword evidence="6" id="KW-1185">Reference proteome</keyword>
<organism evidence="5 6">
    <name type="scientific">Pullulanibacillus camelliae</name>
    <dbReference type="NCBI Taxonomy" id="1707096"/>
    <lineage>
        <taxon>Bacteria</taxon>
        <taxon>Bacillati</taxon>
        <taxon>Bacillota</taxon>
        <taxon>Bacilli</taxon>
        <taxon>Bacillales</taxon>
        <taxon>Sporolactobacillaceae</taxon>
        <taxon>Pullulanibacillus</taxon>
    </lineage>
</organism>
<dbReference type="Gene3D" id="3.90.550.10">
    <property type="entry name" value="Spore Coat Polysaccharide Biosynthesis Protein SpsA, Chain A"/>
    <property type="match status" value="1"/>
</dbReference>
<evidence type="ECO:0000256" key="1">
    <source>
        <dbReference type="ARBA" id="ARBA00006739"/>
    </source>
</evidence>
<dbReference type="Pfam" id="PF00535">
    <property type="entry name" value="Glycos_transf_2"/>
    <property type="match status" value="1"/>
</dbReference>
<evidence type="ECO:0000256" key="2">
    <source>
        <dbReference type="ARBA" id="ARBA00022676"/>
    </source>
</evidence>
<feature type="domain" description="Glycosyltransferase 2-like" evidence="4">
    <location>
        <begin position="16"/>
        <end position="158"/>
    </location>
</feature>
<dbReference type="SUPFAM" id="SSF53448">
    <property type="entry name" value="Nucleotide-diphospho-sugar transferases"/>
    <property type="match status" value="1"/>
</dbReference>
<evidence type="ECO:0000313" key="6">
    <source>
        <dbReference type="Proteomes" id="UP000628775"/>
    </source>
</evidence>
<gene>
    <name evidence="5" type="ORF">GCM10011391_06510</name>
</gene>
<dbReference type="Proteomes" id="UP000628775">
    <property type="component" value="Unassembled WGS sequence"/>
</dbReference>
<dbReference type="RefSeq" id="WP_229672244.1">
    <property type="nucleotide sequence ID" value="NZ_BMIR01000002.1"/>
</dbReference>
<comment type="similarity">
    <text evidence="1">Belongs to the glycosyltransferase 2 family.</text>
</comment>
<comment type="caution">
    <text evidence="5">The sequence shown here is derived from an EMBL/GenBank/DDBJ whole genome shotgun (WGS) entry which is preliminary data.</text>
</comment>
<dbReference type="AlphaFoldDB" id="A0A8J2VL36"/>
<dbReference type="InterPro" id="IPR029044">
    <property type="entry name" value="Nucleotide-diphossugar_trans"/>
</dbReference>
<keyword evidence="3" id="KW-0808">Transferase</keyword>